<dbReference type="AlphaFoldDB" id="A0A8H6XFC9"/>
<organism evidence="2 3">
    <name type="scientific">Mycena venus</name>
    <dbReference type="NCBI Taxonomy" id="2733690"/>
    <lineage>
        <taxon>Eukaryota</taxon>
        <taxon>Fungi</taxon>
        <taxon>Dikarya</taxon>
        <taxon>Basidiomycota</taxon>
        <taxon>Agaricomycotina</taxon>
        <taxon>Agaricomycetes</taxon>
        <taxon>Agaricomycetidae</taxon>
        <taxon>Agaricales</taxon>
        <taxon>Marasmiineae</taxon>
        <taxon>Mycenaceae</taxon>
        <taxon>Mycena</taxon>
    </lineage>
</organism>
<name>A0A8H6XFC9_9AGAR</name>
<evidence type="ECO:0000313" key="3">
    <source>
        <dbReference type="Proteomes" id="UP000620124"/>
    </source>
</evidence>
<dbReference type="Proteomes" id="UP000620124">
    <property type="component" value="Unassembled WGS sequence"/>
</dbReference>
<proteinExistence type="predicted"/>
<protein>
    <submittedName>
        <fullName evidence="2">Uncharacterized protein</fullName>
    </submittedName>
</protein>
<comment type="caution">
    <text evidence="2">The sequence shown here is derived from an EMBL/GenBank/DDBJ whole genome shotgun (WGS) entry which is preliminary data.</text>
</comment>
<keyword evidence="3" id="KW-1185">Reference proteome</keyword>
<sequence length="105" mass="11467">MAQQSRSGLSETCLFLPPSTSRRILHVKWQGQRNCRIGRRNDASIAFTRAYEAAVAGGGTVPARLDVDSPLKPFSPLPRYLVAYIAQKTYEKAGRGGKEGEGACR</sequence>
<dbReference type="EMBL" id="JACAZI010000019">
    <property type="protein sequence ID" value="KAF7340427.1"/>
    <property type="molecule type" value="Genomic_DNA"/>
</dbReference>
<evidence type="ECO:0000313" key="2">
    <source>
        <dbReference type="EMBL" id="KAF7340428.1"/>
    </source>
</evidence>
<dbReference type="EMBL" id="JACAZI010000019">
    <property type="protein sequence ID" value="KAF7340428.1"/>
    <property type="molecule type" value="Genomic_DNA"/>
</dbReference>
<gene>
    <name evidence="1" type="ORF">MVEN_01962800</name>
    <name evidence="2" type="ORF">MVEN_01962900</name>
</gene>
<reference evidence="2" key="1">
    <citation type="submission" date="2020-05" db="EMBL/GenBank/DDBJ databases">
        <title>Mycena genomes resolve the evolution of fungal bioluminescence.</title>
        <authorList>
            <person name="Tsai I.J."/>
        </authorList>
    </citation>
    <scope>NUCLEOTIDE SEQUENCE</scope>
    <source>
        <strain evidence="2">CCC161011</strain>
    </source>
</reference>
<accession>A0A8H6XFC9</accession>
<evidence type="ECO:0000313" key="1">
    <source>
        <dbReference type="EMBL" id="KAF7340427.1"/>
    </source>
</evidence>